<dbReference type="EMBL" id="CP031598">
    <property type="protein sequence ID" value="QEW26700.1"/>
    <property type="molecule type" value="Genomic_DNA"/>
</dbReference>
<sequence>MTPEGRSYALMRLADAPDLNGLRAVWEALSVEYQRDEVIRDMKDAMKKRMEAG</sequence>
<name>A0A5P3ADP4_9RHOB</name>
<dbReference type="Proteomes" id="UP000325785">
    <property type="component" value="Chromosome"/>
</dbReference>
<accession>A0A5P3ADP4</accession>
<evidence type="ECO:0000313" key="1">
    <source>
        <dbReference type="EMBL" id="QEW26700.1"/>
    </source>
</evidence>
<proteinExistence type="predicted"/>
<evidence type="ECO:0000313" key="2">
    <source>
        <dbReference type="Proteomes" id="UP000325785"/>
    </source>
</evidence>
<protein>
    <submittedName>
        <fullName evidence="1">Uncharacterized protein</fullName>
    </submittedName>
</protein>
<dbReference type="AlphaFoldDB" id="A0A5P3ADP4"/>
<organism evidence="1 2">
    <name type="scientific">Roseovarius indicus</name>
    <dbReference type="NCBI Taxonomy" id="540747"/>
    <lineage>
        <taxon>Bacteria</taxon>
        <taxon>Pseudomonadati</taxon>
        <taxon>Pseudomonadota</taxon>
        <taxon>Alphaproteobacteria</taxon>
        <taxon>Rhodobacterales</taxon>
        <taxon>Roseobacteraceae</taxon>
        <taxon>Roseovarius</taxon>
    </lineage>
</organism>
<dbReference type="KEGG" id="rid:RIdsm_02502"/>
<reference evidence="1 2" key="1">
    <citation type="submission" date="2018-08" db="EMBL/GenBank/DDBJ databases">
        <title>Genetic Globetrotter - A new plasmid hitch-hiking vast phylogenetic and geographic distances.</title>
        <authorList>
            <person name="Vollmers J."/>
            <person name="Petersen J."/>
        </authorList>
    </citation>
    <scope>NUCLEOTIDE SEQUENCE [LARGE SCALE GENOMIC DNA]</scope>
    <source>
        <strain evidence="1 2">DSM 26383</strain>
    </source>
</reference>
<gene>
    <name evidence="1" type="ORF">RIdsm_02502</name>
</gene>